<dbReference type="OrthoDB" id="975426at2"/>
<name>A0A4Q4KM79_9FLAO</name>
<comment type="caution">
    <text evidence="2">The sequence shown here is derived from an EMBL/GenBank/DDBJ whole genome shotgun (WGS) entry which is preliminary data.</text>
</comment>
<dbReference type="AlphaFoldDB" id="A0A4Q4KM79"/>
<dbReference type="EMBL" id="SETE01000003">
    <property type="protein sequence ID" value="RYM34090.1"/>
    <property type="molecule type" value="Genomic_DNA"/>
</dbReference>
<evidence type="ECO:0000313" key="3">
    <source>
        <dbReference type="Proteomes" id="UP000293952"/>
    </source>
</evidence>
<dbReference type="RefSeq" id="WP_130093531.1">
    <property type="nucleotide sequence ID" value="NZ_SETE01000003.1"/>
</dbReference>
<gene>
    <name evidence="2" type="ORF">ERX46_09020</name>
</gene>
<dbReference type="Proteomes" id="UP000293952">
    <property type="component" value="Unassembled WGS sequence"/>
</dbReference>
<protein>
    <recommendedName>
        <fullName evidence="1">DUF5723 domain-containing protein</fullName>
    </recommendedName>
</protein>
<feature type="domain" description="DUF5723" evidence="1">
    <location>
        <begin position="46"/>
        <end position="425"/>
    </location>
</feature>
<sequence>MKNLDLNINFLWITIIALFIGGNAIAQKNYTFYALENTAQSHYFNPAFKPSAKVSVSIPGLSMHSFGASNSGFNLSNLFNERPQDDSLQIDPQKALSKMKDKNFLTFESYNEIFAFGIKVNKNYFSFGITNRLNASFIYTKDLFTIAIEGNGKSLLGERASFDGTGINLNSYVEYALGFNREINDKLDVGVRMKILSGIANVNTRKSEFGIHTNKTTFDLTFDGSAIINTSGIKPFYDTLATDDYMPSDNAYNFKNFGLAFDLGASYKLTEKIKVSASLLDLGFITWKTENATFEIDEINYRFEGVYLNQFLTDSTEAVFQQLQDTLKDVFSQEESSENYRTGLATRFYLGGTYELTEKFKVGATLYNEIIKSNYRVAAIVSGTIQLKNWLSATINYSQYARSFGSIGAGVSLRGGPIQFFVASDNILGFIAPQNSKNVHLSFGLNLLFGKPDKPINKKRYG</sequence>
<evidence type="ECO:0000259" key="1">
    <source>
        <dbReference type="Pfam" id="PF18990"/>
    </source>
</evidence>
<reference evidence="2 3" key="1">
    <citation type="submission" date="2019-02" db="EMBL/GenBank/DDBJ databases">
        <title>Genome sequence of the sea-ice species Brumimicrobium glaciale.</title>
        <authorList>
            <person name="Bowman J.P."/>
        </authorList>
    </citation>
    <scope>NUCLEOTIDE SEQUENCE [LARGE SCALE GENOMIC DNA]</scope>
    <source>
        <strain evidence="2 3">IC156</strain>
    </source>
</reference>
<dbReference type="Pfam" id="PF18990">
    <property type="entry name" value="DUF5723"/>
    <property type="match status" value="1"/>
</dbReference>
<proteinExistence type="predicted"/>
<keyword evidence="3" id="KW-1185">Reference proteome</keyword>
<dbReference type="InterPro" id="IPR043781">
    <property type="entry name" value="DUF5723"/>
</dbReference>
<accession>A0A4Q4KM79</accession>
<organism evidence="2 3">
    <name type="scientific">Brumimicrobium glaciale</name>
    <dbReference type="NCBI Taxonomy" id="200475"/>
    <lineage>
        <taxon>Bacteria</taxon>
        <taxon>Pseudomonadati</taxon>
        <taxon>Bacteroidota</taxon>
        <taxon>Flavobacteriia</taxon>
        <taxon>Flavobacteriales</taxon>
        <taxon>Crocinitomicaceae</taxon>
        <taxon>Brumimicrobium</taxon>
    </lineage>
</organism>
<evidence type="ECO:0000313" key="2">
    <source>
        <dbReference type="EMBL" id="RYM34090.1"/>
    </source>
</evidence>